<dbReference type="Proteomes" id="UP001148662">
    <property type="component" value="Unassembled WGS sequence"/>
</dbReference>
<evidence type="ECO:0000313" key="1">
    <source>
        <dbReference type="EMBL" id="KAJ3557175.1"/>
    </source>
</evidence>
<name>A0ACC1TBB0_9APHY</name>
<reference evidence="1" key="1">
    <citation type="submission" date="2022-07" db="EMBL/GenBank/DDBJ databases">
        <title>Genome Sequence of Phlebia brevispora.</title>
        <authorList>
            <person name="Buettner E."/>
        </authorList>
    </citation>
    <scope>NUCLEOTIDE SEQUENCE</scope>
    <source>
        <strain evidence="1">MPL23</strain>
    </source>
</reference>
<sequence>MLWVPACPAGFSRVLKVPILLSSAYYVHLASTPPNPPAKKSETAKYAGHRDALSIPKLWPYTTGISKAVYWINAIAESAIIIGSTYPSLLSPSLLRLLVHEPYRNVSDIRLTPVWLAGSALMIMGSLIRLSCYHTLGRFFTWDLAIEDNHKLITSGPYAVVRHPGYVGNTMIGLGTILCHLGAGSWFVSYGGLESFAGKLFAAAWSFMVLYVPATLLRRVNTEDEVLRREFGEEWEAYARETPYKLIPYVY</sequence>
<organism evidence="1 2">
    <name type="scientific">Phlebia brevispora</name>
    <dbReference type="NCBI Taxonomy" id="194682"/>
    <lineage>
        <taxon>Eukaryota</taxon>
        <taxon>Fungi</taxon>
        <taxon>Dikarya</taxon>
        <taxon>Basidiomycota</taxon>
        <taxon>Agaricomycotina</taxon>
        <taxon>Agaricomycetes</taxon>
        <taxon>Polyporales</taxon>
        <taxon>Meruliaceae</taxon>
        <taxon>Phlebia</taxon>
    </lineage>
</organism>
<accession>A0ACC1TBB0</accession>
<evidence type="ECO:0000313" key="2">
    <source>
        <dbReference type="Proteomes" id="UP001148662"/>
    </source>
</evidence>
<protein>
    <submittedName>
        <fullName evidence="1">Uncharacterized protein</fullName>
    </submittedName>
</protein>
<gene>
    <name evidence="1" type="ORF">NM688_g1610</name>
</gene>
<comment type="caution">
    <text evidence="1">The sequence shown here is derived from an EMBL/GenBank/DDBJ whole genome shotgun (WGS) entry which is preliminary data.</text>
</comment>
<proteinExistence type="predicted"/>
<dbReference type="EMBL" id="JANHOG010000179">
    <property type="protein sequence ID" value="KAJ3557175.1"/>
    <property type="molecule type" value="Genomic_DNA"/>
</dbReference>
<keyword evidence="2" id="KW-1185">Reference proteome</keyword>